<dbReference type="Proteomes" id="UP000824106">
    <property type="component" value="Unassembled WGS sequence"/>
</dbReference>
<organism evidence="1 2">
    <name type="scientific">Candidatus Atopostipes pullistercoris</name>
    <dbReference type="NCBI Taxonomy" id="2838467"/>
    <lineage>
        <taxon>Bacteria</taxon>
        <taxon>Bacillati</taxon>
        <taxon>Bacillota</taxon>
        <taxon>Bacilli</taxon>
        <taxon>Lactobacillales</taxon>
        <taxon>Carnobacteriaceae</taxon>
        <taxon>Atopostipes</taxon>
    </lineage>
</organism>
<reference evidence="1" key="1">
    <citation type="journal article" date="2021" name="PeerJ">
        <title>Extensive microbial diversity within the chicken gut microbiome revealed by metagenomics and culture.</title>
        <authorList>
            <person name="Gilroy R."/>
            <person name="Ravi A."/>
            <person name="Getino M."/>
            <person name="Pursley I."/>
            <person name="Horton D.L."/>
            <person name="Alikhan N.F."/>
            <person name="Baker D."/>
            <person name="Gharbi K."/>
            <person name="Hall N."/>
            <person name="Watson M."/>
            <person name="Adriaenssens E.M."/>
            <person name="Foster-Nyarko E."/>
            <person name="Jarju S."/>
            <person name="Secka A."/>
            <person name="Antonio M."/>
            <person name="Oren A."/>
            <person name="Chaudhuri R.R."/>
            <person name="La Ragione R."/>
            <person name="Hildebrand F."/>
            <person name="Pallen M.J."/>
        </authorList>
    </citation>
    <scope>NUCLEOTIDE SEQUENCE</scope>
    <source>
        <strain evidence="1">CHK169-4300</strain>
    </source>
</reference>
<name>A0A9D2JXT1_9LACT</name>
<accession>A0A9D2JXT1</accession>
<sequence length="57" mass="6613">MSGLYEELENKVNTADTEKLTDVQEELVQAKDNEEITKEEFDRLMDVVKHRLGGFNL</sequence>
<dbReference type="EMBL" id="DXAZ01000031">
    <property type="protein sequence ID" value="HIZ70538.1"/>
    <property type="molecule type" value="Genomic_DNA"/>
</dbReference>
<protein>
    <submittedName>
        <fullName evidence="1">Uncharacterized protein</fullName>
    </submittedName>
</protein>
<proteinExistence type="predicted"/>
<evidence type="ECO:0000313" key="2">
    <source>
        <dbReference type="Proteomes" id="UP000824106"/>
    </source>
</evidence>
<comment type="caution">
    <text evidence="1">The sequence shown here is derived from an EMBL/GenBank/DDBJ whole genome shotgun (WGS) entry which is preliminary data.</text>
</comment>
<gene>
    <name evidence="1" type="ORF">H9808_02080</name>
</gene>
<dbReference type="AlphaFoldDB" id="A0A9D2JXT1"/>
<reference evidence="1" key="2">
    <citation type="submission" date="2021-04" db="EMBL/GenBank/DDBJ databases">
        <authorList>
            <person name="Gilroy R."/>
        </authorList>
    </citation>
    <scope>NUCLEOTIDE SEQUENCE</scope>
    <source>
        <strain evidence="1">CHK169-4300</strain>
    </source>
</reference>
<evidence type="ECO:0000313" key="1">
    <source>
        <dbReference type="EMBL" id="HIZ70538.1"/>
    </source>
</evidence>